<dbReference type="PANTHER" id="PTHR36100">
    <property type="entry name" value="BUD SITE SELECTION PROTEIN 4"/>
    <property type="match status" value="1"/>
</dbReference>
<keyword evidence="2" id="KW-0131">Cell cycle</keyword>
<sequence length="851" mass="95613">MSSEFLSRNRLSNFSNASYGSNHSNGSHGNNNRFGQAVIGHDYASNILVADLAIRSTAAFNSTISSPSTTSMKEASDVEEQENHDNDKKAKRRVTFNLDNVQVQTIPIYSSCSSSDESFESDNSLQQEDDDYIFSPPVTTTTASASIEDEGNDVAVDVPSSSAPLPPPSMTRIRSMPLQPSSTATFSERISKKASYDALQQRKQIRRRDNSNSMLASKPGYWYPLSPTGTTRSSANGGMVRYGSPLPTLRSLEMTERLITESIQREMALNPNLLHHAAAKKNNYTPDTSTLSTTLTTITTTTTTAPHKSPIVNNDAGSMLIADTDDEEEHEDDEHLVKKEVQSHSDKTGIAINDEQPNMRNSPESFSSVLIDDDDEDEEGESDTSVTTSSPEPQVKYTQEKEQVQTDFTNSVYNELAKRHNQAVIPFPDYEPPKLTFPFEQNLIPISANADVVILPPPPEDDNPVWIDYPSPATAINDQSPTRGIFFVKVLRAENLDFPIDNDNTSIYCSIRYKNTENRSYDQKMAHTMVIDHEMRIRDVDPDEQIAITIHVAATQHNKRLQQSNSSWYHRMKAPSDLQRYVHEKDGSICQTLFSPNRFVADGALDQTASLMLVNNWYRTNQQSTNTSSSSLLLRRTSTLMKKKSAMSSPTIVREKAVGKIYVQCLYLKIKGNYIPRDIDEAVEALNAKRFHNTDWQTGYLSQLGGNVKLSNRRFFKLTGGCLFAYPDTLDKNEEGNQPPLYKIPLARVTRLICDNFVVIERPQHQSQSTNPTTLVSQLERVIMLDDDNDNQNEESNGKAENQEKNNFQLVFDNGDKIYFGCESLEERNKWVSVIEIIICRLPPLPDWIMN</sequence>
<reference evidence="6" key="1">
    <citation type="submission" date="2013-05" db="EMBL/GenBank/DDBJ databases">
        <title>The Genome sequence of Mucor circinelloides f. circinelloides 1006PhL.</title>
        <authorList>
            <consortium name="The Broad Institute Genomics Platform"/>
            <person name="Cuomo C."/>
            <person name="Earl A."/>
            <person name="Findley K."/>
            <person name="Lee S.C."/>
            <person name="Walker B."/>
            <person name="Young S."/>
            <person name="Zeng Q."/>
            <person name="Gargeya S."/>
            <person name="Fitzgerald M."/>
            <person name="Haas B."/>
            <person name="Abouelleil A."/>
            <person name="Allen A.W."/>
            <person name="Alvarado L."/>
            <person name="Arachchi H.M."/>
            <person name="Berlin A.M."/>
            <person name="Chapman S.B."/>
            <person name="Gainer-Dewar J."/>
            <person name="Goldberg J."/>
            <person name="Griggs A."/>
            <person name="Gujja S."/>
            <person name="Hansen M."/>
            <person name="Howarth C."/>
            <person name="Imamovic A."/>
            <person name="Ireland A."/>
            <person name="Larimer J."/>
            <person name="McCowan C."/>
            <person name="Murphy C."/>
            <person name="Pearson M."/>
            <person name="Poon T.W."/>
            <person name="Priest M."/>
            <person name="Roberts A."/>
            <person name="Saif S."/>
            <person name="Shea T."/>
            <person name="Sisk P."/>
            <person name="Sykes S."/>
            <person name="Wortman J."/>
            <person name="Nusbaum C."/>
            <person name="Birren B."/>
        </authorList>
    </citation>
    <scope>NUCLEOTIDE SEQUENCE [LARGE SCALE GENOMIC DNA]</scope>
    <source>
        <strain evidence="6">1006PhL</strain>
    </source>
</reference>
<dbReference type="InterPro" id="IPR011993">
    <property type="entry name" value="PH-like_dom_sf"/>
</dbReference>
<feature type="region of interest" description="Disordered" evidence="3">
    <location>
        <begin position="112"/>
        <end position="135"/>
    </location>
</feature>
<name>S2JBX9_MUCC1</name>
<dbReference type="Proteomes" id="UP000014254">
    <property type="component" value="Unassembled WGS sequence"/>
</dbReference>
<dbReference type="InterPro" id="IPR052007">
    <property type="entry name" value="Bud4"/>
</dbReference>
<evidence type="ECO:0000256" key="2">
    <source>
        <dbReference type="ARBA" id="ARBA00023306"/>
    </source>
</evidence>
<dbReference type="Gene3D" id="2.30.29.30">
    <property type="entry name" value="Pleckstrin-homology domain (PH domain)/Phosphotyrosine-binding domain (PTB)"/>
    <property type="match status" value="1"/>
</dbReference>
<evidence type="ECO:0000256" key="3">
    <source>
        <dbReference type="SAM" id="MobiDB-lite"/>
    </source>
</evidence>
<dbReference type="VEuPathDB" id="FungiDB:HMPREF1544_07376"/>
<dbReference type="InterPro" id="IPR001849">
    <property type="entry name" value="PH_domain"/>
</dbReference>
<feature type="compositionally biased region" description="Low complexity" evidence="3">
    <location>
        <begin position="112"/>
        <end position="124"/>
    </location>
</feature>
<dbReference type="PROSITE" id="PS50003">
    <property type="entry name" value="PH_DOMAIN"/>
    <property type="match status" value="1"/>
</dbReference>
<dbReference type="OrthoDB" id="2123378at2759"/>
<dbReference type="EMBL" id="KE124002">
    <property type="protein sequence ID" value="EPB85877.1"/>
    <property type="molecule type" value="Genomic_DNA"/>
</dbReference>
<dbReference type="AlphaFoldDB" id="S2JBX9"/>
<evidence type="ECO:0000256" key="1">
    <source>
        <dbReference type="ARBA" id="ARBA00022618"/>
    </source>
</evidence>
<dbReference type="eggNOG" id="ENOG502TADR">
    <property type="taxonomic scope" value="Eukaryota"/>
</dbReference>
<feature type="region of interest" description="Disordered" evidence="3">
    <location>
        <begin position="63"/>
        <end position="93"/>
    </location>
</feature>
<organism evidence="5 6">
    <name type="scientific">Mucor circinelloides f. circinelloides (strain 1006PhL)</name>
    <name type="common">Mucormycosis agent</name>
    <name type="synonym">Calyptromyces circinelloides</name>
    <dbReference type="NCBI Taxonomy" id="1220926"/>
    <lineage>
        <taxon>Eukaryota</taxon>
        <taxon>Fungi</taxon>
        <taxon>Fungi incertae sedis</taxon>
        <taxon>Mucoromycota</taxon>
        <taxon>Mucoromycotina</taxon>
        <taxon>Mucoromycetes</taxon>
        <taxon>Mucorales</taxon>
        <taxon>Mucorineae</taxon>
        <taxon>Mucoraceae</taxon>
        <taxon>Mucor</taxon>
    </lineage>
</organism>
<accession>S2JBX9</accession>
<dbReference type="SMART" id="SM00233">
    <property type="entry name" value="PH"/>
    <property type="match status" value="1"/>
</dbReference>
<feature type="compositionally biased region" description="Basic and acidic residues" evidence="3">
    <location>
        <begin position="333"/>
        <end position="347"/>
    </location>
</feature>
<evidence type="ECO:0000313" key="6">
    <source>
        <dbReference type="Proteomes" id="UP000014254"/>
    </source>
</evidence>
<dbReference type="GO" id="GO:0005525">
    <property type="term" value="F:GTP binding"/>
    <property type="evidence" value="ECO:0007669"/>
    <property type="project" value="TreeGrafter"/>
</dbReference>
<evidence type="ECO:0000313" key="5">
    <source>
        <dbReference type="EMBL" id="EPB85877.1"/>
    </source>
</evidence>
<proteinExistence type="predicted"/>
<protein>
    <recommendedName>
        <fullName evidence="4">PH domain-containing protein</fullName>
    </recommendedName>
</protein>
<dbReference type="STRING" id="1220926.S2JBX9"/>
<feature type="compositionally biased region" description="Acidic residues" evidence="3">
    <location>
        <begin position="371"/>
        <end position="382"/>
    </location>
</feature>
<keyword evidence="1" id="KW-0132">Cell division</keyword>
<dbReference type="PANTHER" id="PTHR36100:SF1">
    <property type="entry name" value="BUD SITE SELECTION PROTEIN 4"/>
    <property type="match status" value="1"/>
</dbReference>
<feature type="compositionally biased region" description="Polar residues" evidence="3">
    <location>
        <begin position="355"/>
        <end position="368"/>
    </location>
</feature>
<dbReference type="Pfam" id="PF00169">
    <property type="entry name" value="PH"/>
    <property type="match status" value="1"/>
</dbReference>
<evidence type="ECO:0000259" key="4">
    <source>
        <dbReference type="PROSITE" id="PS50003"/>
    </source>
</evidence>
<dbReference type="GO" id="GO:0051301">
    <property type="term" value="P:cell division"/>
    <property type="evidence" value="ECO:0007669"/>
    <property type="project" value="UniProtKB-KW"/>
</dbReference>
<keyword evidence="6" id="KW-1185">Reference proteome</keyword>
<gene>
    <name evidence="5" type="ORF">HMPREF1544_07376</name>
</gene>
<feature type="domain" description="PH" evidence="4">
    <location>
        <begin position="694"/>
        <end position="840"/>
    </location>
</feature>
<feature type="compositionally biased region" description="Polar residues" evidence="3">
    <location>
        <begin position="63"/>
        <end position="73"/>
    </location>
</feature>
<dbReference type="SUPFAM" id="SSF50729">
    <property type="entry name" value="PH domain-like"/>
    <property type="match status" value="1"/>
</dbReference>
<feature type="region of interest" description="Disordered" evidence="3">
    <location>
        <begin position="157"/>
        <end position="180"/>
    </location>
</feature>
<dbReference type="InParanoid" id="S2JBX9"/>
<feature type="region of interest" description="Disordered" evidence="3">
    <location>
        <begin position="325"/>
        <end position="402"/>
    </location>
</feature>